<evidence type="ECO:0000256" key="5">
    <source>
        <dbReference type="RuleBase" id="RU000499"/>
    </source>
</evidence>
<dbReference type="PANTHER" id="PTHR11592:SF78">
    <property type="entry name" value="GLUTATHIONE PEROXIDASE"/>
    <property type="match status" value="1"/>
</dbReference>
<dbReference type="InterPro" id="IPR000889">
    <property type="entry name" value="Glutathione_peroxidase"/>
</dbReference>
<dbReference type="CDD" id="cd00340">
    <property type="entry name" value="GSH_Peroxidase"/>
    <property type="match status" value="1"/>
</dbReference>
<dbReference type="PROSITE" id="PS51355">
    <property type="entry name" value="GLUTATHIONE_PEROXID_3"/>
    <property type="match status" value="1"/>
</dbReference>
<dbReference type="Proteomes" id="UP000256304">
    <property type="component" value="Unassembled WGS sequence"/>
</dbReference>
<sequence length="162" mass="18295">MNVYNFKVKTSRGEEKSMEDYRGKVLLIVNTATKCGLAPQFNDLQKLHETYQNEGLAIVGFPCNQFANQEPVKDNEMAQTCQINFGVTFPLLGKIDVNGSEADPLYKYLKKEAPGFLGSGRIKWNFTKFLVDSEGRVIKRFAPATKPMKIEAEIKRLLGKLK</sequence>
<evidence type="ECO:0000256" key="1">
    <source>
        <dbReference type="ARBA" id="ARBA00006926"/>
    </source>
</evidence>
<evidence type="ECO:0000313" key="6">
    <source>
        <dbReference type="EMBL" id="REE78749.1"/>
    </source>
</evidence>
<accession>A0A3D9RI42</accession>
<comment type="caution">
    <text evidence="6">The sequence shown here is derived from an EMBL/GenBank/DDBJ whole genome shotgun (WGS) entry which is preliminary data.</text>
</comment>
<keyword evidence="2 5" id="KW-0575">Peroxidase</keyword>
<name>A0A3D9RI42_9BACL</name>
<dbReference type="FunFam" id="3.40.30.10:FF:000010">
    <property type="entry name" value="Glutathione peroxidase"/>
    <property type="match status" value="1"/>
</dbReference>
<reference evidence="6 7" key="1">
    <citation type="submission" date="2018-08" db="EMBL/GenBank/DDBJ databases">
        <title>Genomic Encyclopedia of Type Strains, Phase III (KMG-III): the genomes of soil and plant-associated and newly described type strains.</title>
        <authorList>
            <person name="Whitman W."/>
        </authorList>
    </citation>
    <scope>NUCLEOTIDE SEQUENCE [LARGE SCALE GENOMIC DNA]</scope>
    <source>
        <strain evidence="6 7">CGMCC 1.10966</strain>
    </source>
</reference>
<organism evidence="6 7">
    <name type="scientific">Paenibacillus taihuensis</name>
    <dbReference type="NCBI Taxonomy" id="1156355"/>
    <lineage>
        <taxon>Bacteria</taxon>
        <taxon>Bacillati</taxon>
        <taxon>Bacillota</taxon>
        <taxon>Bacilli</taxon>
        <taxon>Bacillales</taxon>
        <taxon>Paenibacillaceae</taxon>
        <taxon>Paenibacillus</taxon>
    </lineage>
</organism>
<feature type="active site" evidence="4">
    <location>
        <position position="35"/>
    </location>
</feature>
<dbReference type="PRINTS" id="PR01011">
    <property type="entry name" value="GLUTPROXDASE"/>
</dbReference>
<evidence type="ECO:0000256" key="3">
    <source>
        <dbReference type="ARBA" id="ARBA00023002"/>
    </source>
</evidence>
<gene>
    <name evidence="6" type="ORF">A8990_12424</name>
</gene>
<proteinExistence type="inferred from homology"/>
<dbReference type="InterPro" id="IPR036249">
    <property type="entry name" value="Thioredoxin-like_sf"/>
</dbReference>
<dbReference type="EMBL" id="QTTN01000024">
    <property type="protein sequence ID" value="REE78749.1"/>
    <property type="molecule type" value="Genomic_DNA"/>
</dbReference>
<dbReference type="PROSITE" id="PS00460">
    <property type="entry name" value="GLUTATHIONE_PEROXID_1"/>
    <property type="match status" value="1"/>
</dbReference>
<evidence type="ECO:0000256" key="2">
    <source>
        <dbReference type="ARBA" id="ARBA00022559"/>
    </source>
</evidence>
<dbReference type="PANTHER" id="PTHR11592">
    <property type="entry name" value="GLUTATHIONE PEROXIDASE"/>
    <property type="match status" value="1"/>
</dbReference>
<comment type="similarity">
    <text evidence="1 5">Belongs to the glutathione peroxidase family.</text>
</comment>
<dbReference type="RefSeq" id="WP_116190629.1">
    <property type="nucleotide sequence ID" value="NZ_QTTN01000024.1"/>
</dbReference>
<evidence type="ECO:0000256" key="4">
    <source>
        <dbReference type="PIRSR" id="PIRSR000303-1"/>
    </source>
</evidence>
<keyword evidence="3 5" id="KW-0560">Oxidoreductase</keyword>
<dbReference type="InterPro" id="IPR029759">
    <property type="entry name" value="GPX_AS"/>
</dbReference>
<evidence type="ECO:0000313" key="7">
    <source>
        <dbReference type="Proteomes" id="UP000256304"/>
    </source>
</evidence>
<dbReference type="Gene3D" id="3.40.30.10">
    <property type="entry name" value="Glutaredoxin"/>
    <property type="match status" value="1"/>
</dbReference>
<dbReference type="PROSITE" id="PS00763">
    <property type="entry name" value="GLUTATHIONE_PEROXID_2"/>
    <property type="match status" value="1"/>
</dbReference>
<dbReference type="SUPFAM" id="SSF52833">
    <property type="entry name" value="Thioredoxin-like"/>
    <property type="match status" value="1"/>
</dbReference>
<dbReference type="OrthoDB" id="9789406at2"/>
<protein>
    <recommendedName>
        <fullName evidence="5">Glutathione peroxidase</fullName>
    </recommendedName>
</protein>
<dbReference type="GO" id="GO:0034599">
    <property type="term" value="P:cellular response to oxidative stress"/>
    <property type="evidence" value="ECO:0007669"/>
    <property type="project" value="TreeGrafter"/>
</dbReference>
<dbReference type="Pfam" id="PF00255">
    <property type="entry name" value="GSHPx"/>
    <property type="match status" value="1"/>
</dbReference>
<dbReference type="AlphaFoldDB" id="A0A3D9RI42"/>
<dbReference type="InterPro" id="IPR029760">
    <property type="entry name" value="GPX_CS"/>
</dbReference>
<dbReference type="PIRSF" id="PIRSF000303">
    <property type="entry name" value="Glutathion_perox"/>
    <property type="match status" value="1"/>
</dbReference>
<dbReference type="GO" id="GO:0004601">
    <property type="term" value="F:peroxidase activity"/>
    <property type="evidence" value="ECO:0007669"/>
    <property type="project" value="UniProtKB-KW"/>
</dbReference>
<keyword evidence="7" id="KW-1185">Reference proteome</keyword>